<dbReference type="PRINTS" id="PR00364">
    <property type="entry name" value="DISEASERSIST"/>
</dbReference>
<keyword evidence="4" id="KW-1185">Reference proteome</keyword>
<evidence type="ECO:0000259" key="2">
    <source>
        <dbReference type="Pfam" id="PF01048"/>
    </source>
</evidence>
<dbReference type="Pfam" id="PF01048">
    <property type="entry name" value="PNP_UDP_1"/>
    <property type="match status" value="1"/>
</dbReference>
<evidence type="ECO:0000313" key="3">
    <source>
        <dbReference type="EMBL" id="KAJ5155417.1"/>
    </source>
</evidence>
<dbReference type="PANTHER" id="PTHR46082">
    <property type="entry name" value="ATP/GTP-BINDING PROTEIN-RELATED"/>
    <property type="match status" value="1"/>
</dbReference>
<organism evidence="3 4">
    <name type="scientific">Penicillium capsulatum</name>
    <dbReference type="NCBI Taxonomy" id="69766"/>
    <lineage>
        <taxon>Eukaryota</taxon>
        <taxon>Fungi</taxon>
        <taxon>Dikarya</taxon>
        <taxon>Ascomycota</taxon>
        <taxon>Pezizomycotina</taxon>
        <taxon>Eurotiomycetes</taxon>
        <taxon>Eurotiomycetidae</taxon>
        <taxon>Eurotiales</taxon>
        <taxon>Aspergillaceae</taxon>
        <taxon>Penicillium</taxon>
    </lineage>
</organism>
<evidence type="ECO:0008006" key="5">
    <source>
        <dbReference type="Google" id="ProtNLM"/>
    </source>
</evidence>
<proteinExistence type="predicted"/>
<sequence length="999" mass="113165">MASSNPLEDCTIVWLCPLEVELQAALAMLDMESHEVCPRSPGQNVIYTVGTIGPHKVAVVGYYQEQGLAASGGIVTEVKRDLPKLQFGLLVGIAGGIPSAAHDIQLGDVAVAVPENDCPGVVGYDLGKEREDGHFELKHWQNSTDPMLRSAIGIVRARNPERFKRHLEVVESRTEFRRPNLDLSDLTSARPRVHYGIILSGNTVIKSKAKRDQLRSQYGGIAVEMEAAGMMTRLPVAVIRGISDFADASKNKEWQPYAAITAAAYAKEVLLSLPPEIQRHPNARHIQPPLNEPISTDFAVQDLRLAQVLPERWAFVGRTEEMAFLENELGHRSCPPVQKLVVGLWGLAGVGKTQLVARFVEQQRSSHPEREIFWLNCESQQSLEQSIISMLKPQGNIGTPGHNISAKSSVEERRRLLNIFQANLNSLENARWLLVVDGIVEISSSMETTFDIRGFIAGLTRGCILVTSRRRDVVARYYPCQQVKGLKINDAMDLLRQQITPRPRESEMENLAALLHGLPLALRLATSVITQYRCTVDEYIETWRGHGPPYGISGTDDSLSQSMALSFDELEKNEPIAAKILTLFSYLHHRDFWFELCHNGGEDIYPNWLQDIARERVPFMHFCPILADLSFIELRNSSASDRGWVMHPVVQMVAIQRARDHEQEYIRSAIALVASQVPRSFEENSWEIIRRLWPHAEMCWNYIKQGRWGPNTDYTDLESLARVFRRIGRYEEASLIYQKIDCELDHHPPTRENSEFLADVLTNLGLVYTRQWRFDLALGCIERSSQMMTQLGIMTPDVSFSFMYNIAVVFMMTGRLDEAEAYLRRAAAHFSRESPYESDLSAEERKELYIRILNDLGEVRMQQGAVEEALSLFYHVRDDPESSNDGFHPTSIALKLSTSRALSKLDRFSEARSLLVAVIDVYTQWWGRRHLETMRVIEELAFVLVREFEQKRILGEGGGSEIRMADQLWHELLAFYRSVDGDDSEGVARIRGSLHFLSV</sequence>
<dbReference type="GO" id="GO:0043531">
    <property type="term" value="F:ADP binding"/>
    <property type="evidence" value="ECO:0007669"/>
    <property type="project" value="InterPro"/>
</dbReference>
<dbReference type="Pfam" id="PF00931">
    <property type="entry name" value="NB-ARC"/>
    <property type="match status" value="1"/>
</dbReference>
<evidence type="ECO:0000259" key="1">
    <source>
        <dbReference type="Pfam" id="PF00931"/>
    </source>
</evidence>
<dbReference type="InterPro" id="IPR019734">
    <property type="entry name" value="TPR_rpt"/>
</dbReference>
<dbReference type="InterPro" id="IPR035994">
    <property type="entry name" value="Nucleoside_phosphorylase_sf"/>
</dbReference>
<dbReference type="SUPFAM" id="SSF52540">
    <property type="entry name" value="P-loop containing nucleoside triphosphate hydrolases"/>
    <property type="match status" value="1"/>
</dbReference>
<dbReference type="SUPFAM" id="SSF48452">
    <property type="entry name" value="TPR-like"/>
    <property type="match status" value="1"/>
</dbReference>
<protein>
    <recommendedName>
        <fullName evidence="5">Nucleoside phosphorylase domain-containing protein</fullName>
    </recommendedName>
</protein>
<dbReference type="AlphaFoldDB" id="A0A9W9HRB0"/>
<dbReference type="Gene3D" id="3.40.50.300">
    <property type="entry name" value="P-loop containing nucleotide triphosphate hydrolases"/>
    <property type="match status" value="1"/>
</dbReference>
<dbReference type="OrthoDB" id="1658288at2759"/>
<dbReference type="GO" id="GO:0009116">
    <property type="term" value="P:nucleoside metabolic process"/>
    <property type="evidence" value="ECO:0007669"/>
    <property type="project" value="InterPro"/>
</dbReference>
<comment type="caution">
    <text evidence="3">The sequence shown here is derived from an EMBL/GenBank/DDBJ whole genome shotgun (WGS) entry which is preliminary data.</text>
</comment>
<name>A0A9W9HRB0_9EURO</name>
<accession>A0A9W9HRB0</accession>
<evidence type="ECO:0000313" key="4">
    <source>
        <dbReference type="Proteomes" id="UP001146351"/>
    </source>
</evidence>
<dbReference type="InterPro" id="IPR002182">
    <property type="entry name" value="NB-ARC"/>
</dbReference>
<dbReference type="InterPro" id="IPR053137">
    <property type="entry name" value="NLR-like"/>
</dbReference>
<feature type="domain" description="NB-ARC" evidence="1">
    <location>
        <begin position="338"/>
        <end position="501"/>
    </location>
</feature>
<dbReference type="InterPro" id="IPR000845">
    <property type="entry name" value="Nucleoside_phosphorylase_d"/>
</dbReference>
<dbReference type="InterPro" id="IPR027417">
    <property type="entry name" value="P-loop_NTPase"/>
</dbReference>
<dbReference type="SUPFAM" id="SSF53167">
    <property type="entry name" value="Purine and uridine phosphorylases"/>
    <property type="match status" value="1"/>
</dbReference>
<dbReference type="Proteomes" id="UP001146351">
    <property type="component" value="Unassembled WGS sequence"/>
</dbReference>
<dbReference type="PANTHER" id="PTHR46082:SF11">
    <property type="entry name" value="AAA+ ATPASE DOMAIN-CONTAINING PROTEIN-RELATED"/>
    <property type="match status" value="1"/>
</dbReference>
<dbReference type="Gene3D" id="3.40.50.1580">
    <property type="entry name" value="Nucleoside phosphorylase domain"/>
    <property type="match status" value="1"/>
</dbReference>
<feature type="domain" description="Nucleoside phosphorylase" evidence="2">
    <location>
        <begin position="91"/>
        <end position="269"/>
    </location>
</feature>
<dbReference type="GO" id="GO:0003824">
    <property type="term" value="F:catalytic activity"/>
    <property type="evidence" value="ECO:0007669"/>
    <property type="project" value="InterPro"/>
</dbReference>
<dbReference type="Pfam" id="PF13176">
    <property type="entry name" value="TPR_7"/>
    <property type="match status" value="1"/>
</dbReference>
<dbReference type="EMBL" id="JAPQKO010000006">
    <property type="protein sequence ID" value="KAJ5155417.1"/>
    <property type="molecule type" value="Genomic_DNA"/>
</dbReference>
<reference evidence="3" key="1">
    <citation type="submission" date="2022-11" db="EMBL/GenBank/DDBJ databases">
        <authorList>
            <person name="Petersen C."/>
        </authorList>
    </citation>
    <scope>NUCLEOTIDE SEQUENCE</scope>
    <source>
        <strain evidence="3">IBT 21917</strain>
    </source>
</reference>
<dbReference type="SMART" id="SM00028">
    <property type="entry name" value="TPR"/>
    <property type="match status" value="2"/>
</dbReference>
<gene>
    <name evidence="3" type="ORF">N7492_008220</name>
</gene>
<dbReference type="Gene3D" id="1.25.40.10">
    <property type="entry name" value="Tetratricopeptide repeat domain"/>
    <property type="match status" value="2"/>
</dbReference>
<reference evidence="3" key="2">
    <citation type="journal article" date="2023" name="IMA Fungus">
        <title>Comparative genomic study of the Penicillium genus elucidates a diverse pangenome and 15 lateral gene transfer events.</title>
        <authorList>
            <person name="Petersen C."/>
            <person name="Sorensen T."/>
            <person name="Nielsen M.R."/>
            <person name="Sondergaard T.E."/>
            <person name="Sorensen J.L."/>
            <person name="Fitzpatrick D.A."/>
            <person name="Frisvad J.C."/>
            <person name="Nielsen K.L."/>
        </authorList>
    </citation>
    <scope>NUCLEOTIDE SEQUENCE</scope>
    <source>
        <strain evidence="3">IBT 21917</strain>
    </source>
</reference>
<dbReference type="InterPro" id="IPR011990">
    <property type="entry name" value="TPR-like_helical_dom_sf"/>
</dbReference>